<accession>A0A9D3YVJ7</accession>
<gene>
    <name evidence="2" type="ORF">DPMN_080682</name>
</gene>
<reference evidence="2" key="1">
    <citation type="journal article" date="2019" name="bioRxiv">
        <title>The Genome of the Zebra Mussel, Dreissena polymorpha: A Resource for Invasive Species Research.</title>
        <authorList>
            <person name="McCartney M.A."/>
            <person name="Auch B."/>
            <person name="Kono T."/>
            <person name="Mallez S."/>
            <person name="Zhang Y."/>
            <person name="Obille A."/>
            <person name="Becker A."/>
            <person name="Abrahante J.E."/>
            <person name="Garbe J."/>
            <person name="Badalamenti J.P."/>
            <person name="Herman A."/>
            <person name="Mangelson H."/>
            <person name="Liachko I."/>
            <person name="Sullivan S."/>
            <person name="Sone E.D."/>
            <person name="Koren S."/>
            <person name="Silverstein K.A.T."/>
            <person name="Beckman K.B."/>
            <person name="Gohl D.M."/>
        </authorList>
    </citation>
    <scope>NUCLEOTIDE SEQUENCE</scope>
    <source>
        <strain evidence="2">Duluth1</strain>
        <tissue evidence="2">Whole animal</tissue>
    </source>
</reference>
<dbReference type="SUPFAM" id="SSF57603">
    <property type="entry name" value="FnI-like domain"/>
    <property type="match status" value="1"/>
</dbReference>
<name>A0A9D3YVJ7_DREPO</name>
<keyword evidence="3" id="KW-1185">Reference proteome</keyword>
<sequence length="101" mass="10799">MEIVLVIMAAVALVGFVSAQDDGPVVKPNKADNLCFYNGKTYKLGASFSDGCKNCTCKLGGEIVCKPCPKSCKYKGLTYDHGKTIPNCCCKECKCNDGKTC</sequence>
<feature type="chain" id="PRO_5038931909" evidence="1">
    <location>
        <begin position="20"/>
        <end position="101"/>
    </location>
</feature>
<dbReference type="OrthoDB" id="6115137at2759"/>
<protein>
    <submittedName>
        <fullName evidence="2">Uncharacterized protein</fullName>
    </submittedName>
</protein>
<reference evidence="2" key="2">
    <citation type="submission" date="2020-11" db="EMBL/GenBank/DDBJ databases">
        <authorList>
            <person name="McCartney M.A."/>
            <person name="Auch B."/>
            <person name="Kono T."/>
            <person name="Mallez S."/>
            <person name="Becker A."/>
            <person name="Gohl D.M."/>
            <person name="Silverstein K.A.T."/>
            <person name="Koren S."/>
            <person name="Bechman K.B."/>
            <person name="Herman A."/>
            <person name="Abrahante J.E."/>
            <person name="Garbe J."/>
        </authorList>
    </citation>
    <scope>NUCLEOTIDE SEQUENCE</scope>
    <source>
        <strain evidence="2">Duluth1</strain>
        <tissue evidence="2">Whole animal</tissue>
    </source>
</reference>
<dbReference type="AlphaFoldDB" id="A0A9D3YVJ7"/>
<evidence type="ECO:0000256" key="1">
    <source>
        <dbReference type="SAM" id="SignalP"/>
    </source>
</evidence>
<organism evidence="2 3">
    <name type="scientific">Dreissena polymorpha</name>
    <name type="common">Zebra mussel</name>
    <name type="synonym">Mytilus polymorpha</name>
    <dbReference type="NCBI Taxonomy" id="45954"/>
    <lineage>
        <taxon>Eukaryota</taxon>
        <taxon>Metazoa</taxon>
        <taxon>Spiralia</taxon>
        <taxon>Lophotrochozoa</taxon>
        <taxon>Mollusca</taxon>
        <taxon>Bivalvia</taxon>
        <taxon>Autobranchia</taxon>
        <taxon>Heteroconchia</taxon>
        <taxon>Euheterodonta</taxon>
        <taxon>Imparidentia</taxon>
        <taxon>Neoheterodontei</taxon>
        <taxon>Myida</taxon>
        <taxon>Dreissenoidea</taxon>
        <taxon>Dreissenidae</taxon>
        <taxon>Dreissena</taxon>
    </lineage>
</organism>
<dbReference type="Proteomes" id="UP000828390">
    <property type="component" value="Unassembled WGS sequence"/>
</dbReference>
<evidence type="ECO:0000313" key="2">
    <source>
        <dbReference type="EMBL" id="KAH3705605.1"/>
    </source>
</evidence>
<dbReference type="Gene3D" id="2.10.70.10">
    <property type="entry name" value="Complement Module, domain 1"/>
    <property type="match status" value="1"/>
</dbReference>
<dbReference type="EMBL" id="JAIWYP010000015">
    <property type="protein sequence ID" value="KAH3705605.1"/>
    <property type="molecule type" value="Genomic_DNA"/>
</dbReference>
<comment type="caution">
    <text evidence="2">The sequence shown here is derived from an EMBL/GenBank/DDBJ whole genome shotgun (WGS) entry which is preliminary data.</text>
</comment>
<keyword evidence="1" id="KW-0732">Signal</keyword>
<evidence type="ECO:0000313" key="3">
    <source>
        <dbReference type="Proteomes" id="UP000828390"/>
    </source>
</evidence>
<feature type="signal peptide" evidence="1">
    <location>
        <begin position="1"/>
        <end position="19"/>
    </location>
</feature>
<proteinExistence type="predicted"/>